<evidence type="ECO:0000256" key="1">
    <source>
        <dbReference type="SAM" id="Phobius"/>
    </source>
</evidence>
<organism evidence="2 3">
    <name type="scientific">Proteus mirabilis</name>
    <dbReference type="NCBI Taxonomy" id="584"/>
    <lineage>
        <taxon>Bacteria</taxon>
        <taxon>Pseudomonadati</taxon>
        <taxon>Pseudomonadota</taxon>
        <taxon>Gammaproteobacteria</taxon>
        <taxon>Enterobacterales</taxon>
        <taxon>Morganellaceae</taxon>
        <taxon>Proteus</taxon>
    </lineage>
</organism>
<feature type="transmembrane region" description="Helical" evidence="1">
    <location>
        <begin position="36"/>
        <end position="56"/>
    </location>
</feature>
<sequence length="235" mass="26730">MEFLFIVSIFLFLISVVCITLGMIKPSIIKLKNRKQSFIAFLVTFVLSIIGVLNFAPDTPDNQVTETQETITDSFVCSNKNAVYPSISAMIEDFNDYPSEMNGFELISENPLKIRLSAFALDNDFSDVKDNLAKRALVYGIFRTFINTNNDSITIVSNLVDYNNSYKKLKDSPEYTATITKDQALKITQKYIPINSLNDLIDENCSFTKQFNELRYDDSGKKGFDKFFNELTANK</sequence>
<keyword evidence="1" id="KW-1133">Transmembrane helix</keyword>
<keyword evidence="1" id="KW-0812">Transmembrane</keyword>
<dbReference type="RefSeq" id="WP_151252892.1">
    <property type="nucleotide sequence ID" value="NZ_CP096775.1"/>
</dbReference>
<reference evidence="2 3" key="1">
    <citation type="submission" date="2018-06" db="EMBL/GenBank/DDBJ databases">
        <authorList>
            <consortium name="Pathogen Informatics"/>
            <person name="Doyle S."/>
        </authorList>
    </citation>
    <scope>NUCLEOTIDE SEQUENCE [LARGE SCALE GENOMIC DNA]</scope>
    <source>
        <strain evidence="2 3">NCTC10975</strain>
    </source>
</reference>
<feature type="transmembrane region" description="Helical" evidence="1">
    <location>
        <begin position="6"/>
        <end position="24"/>
    </location>
</feature>
<dbReference type="Proteomes" id="UP000251485">
    <property type="component" value="Unassembled WGS sequence"/>
</dbReference>
<gene>
    <name evidence="2" type="ORF">NCTC10975_01441</name>
</gene>
<evidence type="ECO:0000313" key="2">
    <source>
        <dbReference type="EMBL" id="SPY95434.1"/>
    </source>
</evidence>
<evidence type="ECO:0000313" key="3">
    <source>
        <dbReference type="Proteomes" id="UP000251485"/>
    </source>
</evidence>
<proteinExistence type="predicted"/>
<keyword evidence="1" id="KW-0472">Membrane</keyword>
<name>A0A2X2BJT6_PROMI</name>
<dbReference type="AlphaFoldDB" id="A0A2X2BJT6"/>
<accession>A0A2X2BJT6</accession>
<dbReference type="EMBL" id="UAUE01000009">
    <property type="protein sequence ID" value="SPY95434.1"/>
    <property type="molecule type" value="Genomic_DNA"/>
</dbReference>
<protein>
    <submittedName>
        <fullName evidence="2">Uncharacterized protein</fullName>
    </submittedName>
</protein>